<keyword evidence="3" id="KW-1185">Reference proteome</keyword>
<organism evidence="2 3">
    <name type="scientific">Fomitopsis schrenkii</name>
    <name type="common">Brown rot fungus</name>
    <dbReference type="NCBI Taxonomy" id="2126942"/>
    <lineage>
        <taxon>Eukaryota</taxon>
        <taxon>Fungi</taxon>
        <taxon>Dikarya</taxon>
        <taxon>Basidiomycota</taxon>
        <taxon>Agaricomycotina</taxon>
        <taxon>Agaricomycetes</taxon>
        <taxon>Polyporales</taxon>
        <taxon>Fomitopsis</taxon>
    </lineage>
</organism>
<dbReference type="OrthoDB" id="2813998at2759"/>
<dbReference type="AlphaFoldDB" id="S8E937"/>
<accession>S8E937</accession>
<protein>
    <recommendedName>
        <fullName evidence="1">DUF6532 domain-containing protein</fullName>
    </recommendedName>
</protein>
<name>S8E937_FOMSC</name>
<gene>
    <name evidence="2" type="ORF">FOMPIDRAFT_94490</name>
</gene>
<dbReference type="HOGENOM" id="CLU_044868_0_0_1"/>
<dbReference type="Pfam" id="PF20149">
    <property type="entry name" value="DUF6532"/>
    <property type="match status" value="1"/>
</dbReference>
<dbReference type="InterPro" id="IPR045341">
    <property type="entry name" value="DUF6532"/>
</dbReference>
<evidence type="ECO:0000259" key="1">
    <source>
        <dbReference type="Pfam" id="PF20149"/>
    </source>
</evidence>
<evidence type="ECO:0000313" key="3">
    <source>
        <dbReference type="Proteomes" id="UP000015241"/>
    </source>
</evidence>
<reference evidence="2 3" key="1">
    <citation type="journal article" date="2012" name="Science">
        <title>The Paleozoic origin of enzymatic lignin decomposition reconstructed from 31 fungal genomes.</title>
        <authorList>
            <person name="Floudas D."/>
            <person name="Binder M."/>
            <person name="Riley R."/>
            <person name="Barry K."/>
            <person name="Blanchette R.A."/>
            <person name="Henrissat B."/>
            <person name="Martinez A.T."/>
            <person name="Otillar R."/>
            <person name="Spatafora J.W."/>
            <person name="Yadav J.S."/>
            <person name="Aerts A."/>
            <person name="Benoit I."/>
            <person name="Boyd A."/>
            <person name="Carlson A."/>
            <person name="Copeland A."/>
            <person name="Coutinho P.M."/>
            <person name="de Vries R.P."/>
            <person name="Ferreira P."/>
            <person name="Findley K."/>
            <person name="Foster B."/>
            <person name="Gaskell J."/>
            <person name="Glotzer D."/>
            <person name="Gorecki P."/>
            <person name="Heitman J."/>
            <person name="Hesse C."/>
            <person name="Hori C."/>
            <person name="Igarashi K."/>
            <person name="Jurgens J.A."/>
            <person name="Kallen N."/>
            <person name="Kersten P."/>
            <person name="Kohler A."/>
            <person name="Kuees U."/>
            <person name="Kumar T.K.A."/>
            <person name="Kuo A."/>
            <person name="LaButti K."/>
            <person name="Larrondo L.F."/>
            <person name="Lindquist E."/>
            <person name="Ling A."/>
            <person name="Lombard V."/>
            <person name="Lucas S."/>
            <person name="Lundell T."/>
            <person name="Martin R."/>
            <person name="McLaughlin D.J."/>
            <person name="Morgenstern I."/>
            <person name="Morin E."/>
            <person name="Murat C."/>
            <person name="Nagy L.G."/>
            <person name="Nolan M."/>
            <person name="Ohm R.A."/>
            <person name="Patyshakuliyeva A."/>
            <person name="Rokas A."/>
            <person name="Ruiz-Duenas F.J."/>
            <person name="Sabat G."/>
            <person name="Salamov A."/>
            <person name="Samejima M."/>
            <person name="Schmutz J."/>
            <person name="Slot J.C."/>
            <person name="St John F."/>
            <person name="Stenlid J."/>
            <person name="Sun H."/>
            <person name="Sun S."/>
            <person name="Syed K."/>
            <person name="Tsang A."/>
            <person name="Wiebenga A."/>
            <person name="Young D."/>
            <person name="Pisabarro A."/>
            <person name="Eastwood D.C."/>
            <person name="Martin F."/>
            <person name="Cullen D."/>
            <person name="Grigoriev I.V."/>
            <person name="Hibbett D.S."/>
        </authorList>
    </citation>
    <scope>NUCLEOTIDE SEQUENCE</scope>
    <source>
        <strain evidence="3">FP-58527</strain>
    </source>
</reference>
<proteinExistence type="predicted"/>
<evidence type="ECO:0000313" key="2">
    <source>
        <dbReference type="EMBL" id="EPS99828.1"/>
    </source>
</evidence>
<feature type="domain" description="DUF6532" evidence="1">
    <location>
        <begin position="31"/>
        <end position="210"/>
    </location>
</feature>
<dbReference type="InParanoid" id="S8E937"/>
<dbReference type="Proteomes" id="UP000015241">
    <property type="component" value="Unassembled WGS sequence"/>
</dbReference>
<sequence length="291" mass="32724">MIMQTLRRNSMYQTPEFLAIFNKLWADLNVHDVMIKQVYKAAAQLRQEVKQKAKRAVEKVFLMFSLPQTSPSSEKGKARVEEYQRITEAHIQFVKTNNLFHHGNVQMPDPSLDPPLWSKSADTRWPFHGEVIADVAAHQWWMGANPEALREENMELFDINKVPLSSNMIALVCSAIVVALDEAVKGKSTVNFDEKTYAPLHDEFKATIDELRASADPSHKELYDEGCVKFCKSMNDTLANHIRMISGIAPAQDETQQGSSKDTKVKSVRARIKALWAQEEVLGGAAAGPSQ</sequence>
<dbReference type="EMBL" id="KE504153">
    <property type="protein sequence ID" value="EPS99828.1"/>
    <property type="molecule type" value="Genomic_DNA"/>
</dbReference>